<dbReference type="AlphaFoldDB" id="A0A517WT39"/>
<evidence type="ECO:0000313" key="3">
    <source>
        <dbReference type="Proteomes" id="UP000318384"/>
    </source>
</evidence>
<dbReference type="Proteomes" id="UP000318384">
    <property type="component" value="Chromosome"/>
</dbReference>
<name>A0A517WT39_9PLAN</name>
<feature type="transmembrane region" description="Helical" evidence="1">
    <location>
        <begin position="123"/>
        <end position="144"/>
    </location>
</feature>
<proteinExistence type="predicted"/>
<dbReference type="RefSeq" id="WP_145173007.1">
    <property type="nucleotide sequence ID" value="NZ_CP037422.1"/>
</dbReference>
<protein>
    <submittedName>
        <fullName evidence="2">Uncharacterized protein</fullName>
    </submittedName>
</protein>
<keyword evidence="3" id="KW-1185">Reference proteome</keyword>
<accession>A0A517WT39</accession>
<dbReference type="EMBL" id="CP037422">
    <property type="protein sequence ID" value="QDU08398.1"/>
    <property type="molecule type" value="Genomic_DNA"/>
</dbReference>
<feature type="transmembrane region" description="Helical" evidence="1">
    <location>
        <begin position="44"/>
        <end position="66"/>
    </location>
</feature>
<reference evidence="2 3" key="1">
    <citation type="submission" date="2019-03" db="EMBL/GenBank/DDBJ databases">
        <title>Deep-cultivation of Planctomycetes and their phenomic and genomic characterization uncovers novel biology.</title>
        <authorList>
            <person name="Wiegand S."/>
            <person name="Jogler M."/>
            <person name="Boedeker C."/>
            <person name="Pinto D."/>
            <person name="Vollmers J."/>
            <person name="Rivas-Marin E."/>
            <person name="Kohn T."/>
            <person name="Peeters S.H."/>
            <person name="Heuer A."/>
            <person name="Rast P."/>
            <person name="Oberbeckmann S."/>
            <person name="Bunk B."/>
            <person name="Jeske O."/>
            <person name="Meyerdierks A."/>
            <person name="Storesund J.E."/>
            <person name="Kallscheuer N."/>
            <person name="Luecker S."/>
            <person name="Lage O.M."/>
            <person name="Pohl T."/>
            <person name="Merkel B.J."/>
            <person name="Hornburger P."/>
            <person name="Mueller R.-W."/>
            <person name="Bruemmer F."/>
            <person name="Labrenz M."/>
            <person name="Spormann A.M."/>
            <person name="Op den Camp H."/>
            <person name="Overmann J."/>
            <person name="Amann R."/>
            <person name="Jetten M.S.M."/>
            <person name="Mascher T."/>
            <person name="Medema M.H."/>
            <person name="Devos D.P."/>
            <person name="Kaster A.-K."/>
            <person name="Ovreas L."/>
            <person name="Rohde M."/>
            <person name="Galperin M.Y."/>
            <person name="Jogler C."/>
        </authorList>
    </citation>
    <scope>NUCLEOTIDE SEQUENCE [LARGE SCALE GENOMIC DNA]</scope>
    <source>
        <strain evidence="2 3">V202</strain>
    </source>
</reference>
<feature type="transmembrane region" description="Helical" evidence="1">
    <location>
        <begin position="12"/>
        <end position="32"/>
    </location>
</feature>
<feature type="transmembrane region" description="Helical" evidence="1">
    <location>
        <begin position="86"/>
        <end position="111"/>
    </location>
</feature>
<evidence type="ECO:0000313" key="2">
    <source>
        <dbReference type="EMBL" id="QDU08398.1"/>
    </source>
</evidence>
<gene>
    <name evidence="2" type="ORF">V202x_17660</name>
</gene>
<keyword evidence="1" id="KW-1133">Transmembrane helix</keyword>
<sequence>MEYLRVLPYHNLTRWIVLLAAFWTLIQAWHGLFYRRKWSRSDKLAGLTFTSVANVQFLIGLTLYVISPNIKPLLGAPAYPFSNKMAFFLTIYHPAVMFIAVGLAQAVYSVAKRVVDDRKKFRWAAYGYSLAVVLMIAAIPWPFYSFGRPWFRPLVRYVDPTVEADGFIYTRIIHQRLP</sequence>
<organism evidence="2 3">
    <name type="scientific">Gimesia aquarii</name>
    <dbReference type="NCBI Taxonomy" id="2527964"/>
    <lineage>
        <taxon>Bacteria</taxon>
        <taxon>Pseudomonadati</taxon>
        <taxon>Planctomycetota</taxon>
        <taxon>Planctomycetia</taxon>
        <taxon>Planctomycetales</taxon>
        <taxon>Planctomycetaceae</taxon>
        <taxon>Gimesia</taxon>
    </lineage>
</organism>
<keyword evidence="1" id="KW-0472">Membrane</keyword>
<keyword evidence="1" id="KW-0812">Transmembrane</keyword>
<dbReference type="OrthoDB" id="329514at2"/>
<evidence type="ECO:0000256" key="1">
    <source>
        <dbReference type="SAM" id="Phobius"/>
    </source>
</evidence>